<reference evidence="2 3" key="1">
    <citation type="submission" date="2014-04" db="EMBL/GenBank/DDBJ databases">
        <title>Evolutionary Origins and Diversification of the Mycorrhizal Mutualists.</title>
        <authorList>
            <consortium name="DOE Joint Genome Institute"/>
            <consortium name="Mycorrhizal Genomics Consortium"/>
            <person name="Kohler A."/>
            <person name="Kuo A."/>
            <person name="Nagy L.G."/>
            <person name="Floudas D."/>
            <person name="Copeland A."/>
            <person name="Barry K.W."/>
            <person name="Cichocki N."/>
            <person name="Veneault-Fourrey C."/>
            <person name="LaButti K."/>
            <person name="Lindquist E.A."/>
            <person name="Lipzen A."/>
            <person name="Lundell T."/>
            <person name="Morin E."/>
            <person name="Murat C."/>
            <person name="Riley R."/>
            <person name="Ohm R."/>
            <person name="Sun H."/>
            <person name="Tunlid A."/>
            <person name="Henrissat B."/>
            <person name="Grigoriev I.V."/>
            <person name="Hibbett D.S."/>
            <person name="Martin F."/>
        </authorList>
    </citation>
    <scope>NUCLEOTIDE SEQUENCE [LARGE SCALE GENOMIC DNA]</scope>
    <source>
        <strain evidence="2 3">FD-317 M1</strain>
    </source>
</reference>
<dbReference type="OrthoDB" id="3040198at2759"/>
<accession>A0A0D0ALM2</accession>
<proteinExistence type="predicted"/>
<dbReference type="HOGENOM" id="CLU_2533606_0_0_1"/>
<dbReference type="EMBL" id="KN834873">
    <property type="protein sequence ID" value="KIK51100.1"/>
    <property type="molecule type" value="Genomic_DNA"/>
</dbReference>
<feature type="domain" description="DDE-1" evidence="1">
    <location>
        <begin position="7"/>
        <end position="79"/>
    </location>
</feature>
<keyword evidence="3" id="KW-1185">Reference proteome</keyword>
<gene>
    <name evidence="2" type="ORF">GYMLUDRAFT_133372</name>
</gene>
<feature type="non-terminal residue" evidence="2">
    <location>
        <position position="1"/>
    </location>
</feature>
<name>A0A0D0ALM2_9AGAR</name>
<dbReference type="InterPro" id="IPR004875">
    <property type="entry name" value="DDE_SF_endonuclease_dom"/>
</dbReference>
<organism evidence="2 3">
    <name type="scientific">Collybiopsis luxurians FD-317 M1</name>
    <dbReference type="NCBI Taxonomy" id="944289"/>
    <lineage>
        <taxon>Eukaryota</taxon>
        <taxon>Fungi</taxon>
        <taxon>Dikarya</taxon>
        <taxon>Basidiomycota</taxon>
        <taxon>Agaricomycotina</taxon>
        <taxon>Agaricomycetes</taxon>
        <taxon>Agaricomycetidae</taxon>
        <taxon>Agaricales</taxon>
        <taxon>Marasmiineae</taxon>
        <taxon>Omphalotaceae</taxon>
        <taxon>Collybiopsis</taxon>
        <taxon>Collybiopsis luxurians</taxon>
    </lineage>
</organism>
<evidence type="ECO:0000313" key="2">
    <source>
        <dbReference type="EMBL" id="KIK51100.1"/>
    </source>
</evidence>
<dbReference type="GO" id="GO:0003676">
    <property type="term" value="F:nucleic acid binding"/>
    <property type="evidence" value="ECO:0007669"/>
    <property type="project" value="InterPro"/>
</dbReference>
<dbReference type="Pfam" id="PF03184">
    <property type="entry name" value="DDE_1"/>
    <property type="match status" value="1"/>
</dbReference>
<feature type="non-terminal residue" evidence="2">
    <location>
        <position position="84"/>
    </location>
</feature>
<evidence type="ECO:0000259" key="1">
    <source>
        <dbReference type="Pfam" id="PF03184"/>
    </source>
</evidence>
<evidence type="ECO:0000313" key="3">
    <source>
        <dbReference type="Proteomes" id="UP000053593"/>
    </source>
</evidence>
<dbReference type="Proteomes" id="UP000053593">
    <property type="component" value="Unassembled WGS sequence"/>
</dbReference>
<dbReference type="AlphaFoldDB" id="A0A0D0ALM2"/>
<sequence length="84" mass="9636">DSQLEKAVFAVSPDGWVDSELFLDWMRRVYEPEMQEKTGNNWQGLVIDQHKTHLTYDAIKFTLKHKILCVGLPPKTSGVSTTRC</sequence>
<protein>
    <recommendedName>
        <fullName evidence="1">DDE-1 domain-containing protein</fullName>
    </recommendedName>
</protein>